<feature type="domain" description="Protein kinase" evidence="21">
    <location>
        <begin position="65"/>
        <end position="375"/>
    </location>
</feature>
<evidence type="ECO:0000256" key="4">
    <source>
        <dbReference type="ARBA" id="ARBA00011534"/>
    </source>
</evidence>
<keyword evidence="12" id="KW-0819">tRNA processing</keyword>
<evidence type="ECO:0000256" key="7">
    <source>
        <dbReference type="ARBA" id="ARBA00019973"/>
    </source>
</evidence>
<dbReference type="GO" id="GO:0005524">
    <property type="term" value="F:ATP binding"/>
    <property type="evidence" value="ECO:0007669"/>
    <property type="project" value="UniProtKB-KW"/>
</dbReference>
<protein>
    <recommendedName>
        <fullName evidence="7">EKC/KEOPS complex subunit BUD32</fullName>
        <ecNumber evidence="5">2.7.11.1</ecNumber>
    </recommendedName>
    <alternativeName>
        <fullName evidence="17 18">Atypical Serine/threonine protein kinase BUD32</fullName>
    </alternativeName>
    <alternativeName>
        <fullName evidence="6">EKC/KEOPS complex subunit bud32</fullName>
    </alternativeName>
</protein>
<dbReference type="FunFam" id="1.10.510.10:FF:000845">
    <property type="entry name" value="Probable bifunctional tRNA threonylcarbamoyladenosine biosynthesis protein"/>
    <property type="match status" value="1"/>
</dbReference>
<dbReference type="GO" id="GO:0005634">
    <property type="term" value="C:nucleus"/>
    <property type="evidence" value="ECO:0007669"/>
    <property type="project" value="TreeGrafter"/>
</dbReference>
<dbReference type="GO" id="GO:0005829">
    <property type="term" value="C:cytosol"/>
    <property type="evidence" value="ECO:0007669"/>
    <property type="project" value="TreeGrafter"/>
</dbReference>
<comment type="function">
    <text evidence="1">Component of the EKC/KEOPS complex that is required for the formation of a threonylcarbamoyl group on adenosine at position 37 (t(6)A37) in tRNAs that read codons beginning with adenine. The complex is probably involved in the transfer of the threonylcarbamoyl moiety of threonylcarbamoyl-AMP (TC-AMP) to the N6 group of A37. BUD32 has ATPase activity in the context of the EKC/KEOPS complex and likely plays a supporting role to the catalytic subunit KAE1. The EKC/KEOPS complex also promotes both telomere uncapping and telomere elongation. The complex is required for efficient recruitment of transcriptional coactivators.</text>
</comment>
<proteinExistence type="inferred from homology"/>
<evidence type="ECO:0000256" key="15">
    <source>
        <dbReference type="ARBA" id="ARBA00022840"/>
    </source>
</evidence>
<dbReference type="EC" id="2.7.11.1" evidence="5"/>
<evidence type="ECO:0000256" key="13">
    <source>
        <dbReference type="ARBA" id="ARBA00022741"/>
    </source>
</evidence>
<comment type="subunit">
    <text evidence="4">Component of the EKC/KEOPS complex composed of at least BUD32, CGI121, GON7, KAE1 and PCC1; the whole complex dimerizes.</text>
</comment>
<sequence>MVIPSHPADEYNLHLTLSLPLLHPTRIRRNPNTPPAAPNHVVQYDHYHLLHPSPAARALHEFPFHPPRPRCGRPSIQDKFPHPSTPAALKVRPAKPYRHPILDSRLTRQRILQEARCLVKLSREEVPVPGVLALDVECDVASSEESVGRGKNTIDTISKDNNSNTETGWSAWLLMEWVEGVVVRQVVDHWEKWLKSREKAGLNDDDHDRAIIRQSEEELCALLRRIGLVVGAMHKAGIVHGDLTTSNLMLRPTGLAKSLTGEDGQEGMETTTAAVPLSTSIRQDAEIPTTLDKKPSLDGEIVLIDFGLAGQSIQDEDRAVDLYVLERAFGSSHPRTEPFFYEVLKGYGQSYKAATVVLKKLEQVRLRGRKRSMVG</sequence>
<evidence type="ECO:0000256" key="8">
    <source>
        <dbReference type="ARBA" id="ARBA00022454"/>
    </source>
</evidence>
<evidence type="ECO:0000256" key="19">
    <source>
        <dbReference type="ARBA" id="ARBA00047899"/>
    </source>
</evidence>
<evidence type="ECO:0000256" key="16">
    <source>
        <dbReference type="ARBA" id="ARBA00022895"/>
    </source>
</evidence>
<dbReference type="InterPro" id="IPR008266">
    <property type="entry name" value="Tyr_kinase_AS"/>
</dbReference>
<comment type="similarity">
    <text evidence="3">Belongs to the protein kinase superfamily. BUD32 family.</text>
</comment>
<keyword evidence="8" id="KW-0158">Chromosome</keyword>
<dbReference type="GO" id="GO:0000781">
    <property type="term" value="C:chromosome, telomeric region"/>
    <property type="evidence" value="ECO:0007669"/>
    <property type="project" value="UniProtKB-SubCell"/>
</dbReference>
<dbReference type="PROSITE" id="PS00109">
    <property type="entry name" value="PROTEIN_KINASE_TYR"/>
    <property type="match status" value="1"/>
</dbReference>
<keyword evidence="11" id="KW-0808">Transferase</keyword>
<keyword evidence="23" id="KW-1185">Reference proteome</keyword>
<evidence type="ECO:0000256" key="3">
    <source>
        <dbReference type="ARBA" id="ARBA00010630"/>
    </source>
</evidence>
<reference evidence="22 23" key="1">
    <citation type="submission" date="2015-07" db="EMBL/GenBank/DDBJ databases">
        <title>Emmonsia species relationships and genome sequence.</title>
        <authorList>
            <person name="Cuomo C.A."/>
            <person name="Schwartz I.S."/>
            <person name="Kenyon C."/>
            <person name="de Hoog G.S."/>
            <person name="Govender N.P."/>
            <person name="Botha A."/>
            <person name="Moreno L."/>
            <person name="de Vries M."/>
            <person name="Munoz J.F."/>
            <person name="Stielow J.B."/>
        </authorList>
    </citation>
    <scope>NUCLEOTIDE SEQUENCE [LARGE SCALE GENOMIC DNA]</scope>
    <source>
        <strain evidence="22 23">CBS 136260</strain>
    </source>
</reference>
<evidence type="ECO:0000256" key="10">
    <source>
        <dbReference type="ARBA" id="ARBA00022527"/>
    </source>
</evidence>
<keyword evidence="14 22" id="KW-0418">Kinase</keyword>
<name>A0A1B7NW05_9EURO</name>
<dbReference type="Gene3D" id="1.10.510.10">
    <property type="entry name" value="Transferase(Phosphotransferase) domain 1"/>
    <property type="match status" value="1"/>
</dbReference>
<accession>A0A1B7NW05</accession>
<dbReference type="AlphaFoldDB" id="A0A1B7NW05"/>
<dbReference type="EMBL" id="LGUA01000583">
    <property type="protein sequence ID" value="OAX80939.1"/>
    <property type="molecule type" value="Genomic_DNA"/>
</dbReference>
<evidence type="ECO:0000256" key="1">
    <source>
        <dbReference type="ARBA" id="ARBA00003747"/>
    </source>
</evidence>
<evidence type="ECO:0000256" key="20">
    <source>
        <dbReference type="ARBA" id="ARBA00048679"/>
    </source>
</evidence>
<evidence type="ECO:0000256" key="6">
    <source>
        <dbReference type="ARBA" id="ARBA00013948"/>
    </source>
</evidence>
<dbReference type="InterPro" id="IPR011009">
    <property type="entry name" value="Kinase-like_dom_sf"/>
</dbReference>
<organism evidence="22 23">
    <name type="scientific">Emergomyces africanus</name>
    <dbReference type="NCBI Taxonomy" id="1955775"/>
    <lineage>
        <taxon>Eukaryota</taxon>
        <taxon>Fungi</taxon>
        <taxon>Dikarya</taxon>
        <taxon>Ascomycota</taxon>
        <taxon>Pezizomycotina</taxon>
        <taxon>Eurotiomycetes</taxon>
        <taxon>Eurotiomycetidae</taxon>
        <taxon>Onygenales</taxon>
        <taxon>Ajellomycetaceae</taxon>
        <taxon>Emergomyces</taxon>
    </lineage>
</organism>
<evidence type="ECO:0000256" key="11">
    <source>
        <dbReference type="ARBA" id="ARBA00022679"/>
    </source>
</evidence>
<dbReference type="GO" id="GO:0008033">
    <property type="term" value="P:tRNA processing"/>
    <property type="evidence" value="ECO:0007669"/>
    <property type="project" value="UniProtKB-KW"/>
</dbReference>
<dbReference type="PANTHER" id="PTHR12209">
    <property type="entry name" value="NON-SPECIFIC SERINE/THREONINE PROTEIN KINASE"/>
    <property type="match status" value="1"/>
</dbReference>
<keyword evidence="16" id="KW-0779">Telomere</keyword>
<keyword evidence="10" id="KW-0723">Serine/threonine-protein kinase</keyword>
<dbReference type="InterPro" id="IPR000719">
    <property type="entry name" value="Prot_kinase_dom"/>
</dbReference>
<dbReference type="Gene3D" id="3.30.200.20">
    <property type="entry name" value="Phosphorylase Kinase, domain 1"/>
    <property type="match status" value="1"/>
</dbReference>
<evidence type="ECO:0000313" key="22">
    <source>
        <dbReference type="EMBL" id="OAX80939.1"/>
    </source>
</evidence>
<dbReference type="Proteomes" id="UP000091918">
    <property type="component" value="Unassembled WGS sequence"/>
</dbReference>
<dbReference type="OrthoDB" id="3399at2759"/>
<dbReference type="GO" id="GO:0000408">
    <property type="term" value="C:EKC/KEOPS complex"/>
    <property type="evidence" value="ECO:0007669"/>
    <property type="project" value="TreeGrafter"/>
</dbReference>
<dbReference type="PANTHER" id="PTHR12209:SF0">
    <property type="entry name" value="EKC_KEOPS COMPLEX SUBUNIT TP53RK"/>
    <property type="match status" value="1"/>
</dbReference>
<evidence type="ECO:0000259" key="21">
    <source>
        <dbReference type="PROSITE" id="PS50011"/>
    </source>
</evidence>
<dbReference type="SUPFAM" id="SSF56112">
    <property type="entry name" value="Protein kinase-like (PK-like)"/>
    <property type="match status" value="1"/>
</dbReference>
<comment type="subcellular location">
    <subcellularLocation>
        <location evidence="2">Chromosome</location>
        <location evidence="2">Telomere</location>
    </subcellularLocation>
</comment>
<comment type="caution">
    <text evidence="22">The sequence shown here is derived from an EMBL/GenBank/DDBJ whole genome shotgun (WGS) entry which is preliminary data.</text>
</comment>
<evidence type="ECO:0000256" key="12">
    <source>
        <dbReference type="ARBA" id="ARBA00022694"/>
    </source>
</evidence>
<comment type="catalytic activity">
    <reaction evidence="19">
        <text>L-threonyl-[protein] + ATP = O-phospho-L-threonyl-[protein] + ADP + H(+)</text>
        <dbReference type="Rhea" id="RHEA:46608"/>
        <dbReference type="Rhea" id="RHEA-COMP:11060"/>
        <dbReference type="Rhea" id="RHEA-COMP:11605"/>
        <dbReference type="ChEBI" id="CHEBI:15378"/>
        <dbReference type="ChEBI" id="CHEBI:30013"/>
        <dbReference type="ChEBI" id="CHEBI:30616"/>
        <dbReference type="ChEBI" id="CHEBI:61977"/>
        <dbReference type="ChEBI" id="CHEBI:456216"/>
        <dbReference type="EC" id="2.7.11.1"/>
    </reaction>
</comment>
<dbReference type="GO" id="GO:0004674">
    <property type="term" value="F:protein serine/threonine kinase activity"/>
    <property type="evidence" value="ECO:0007669"/>
    <property type="project" value="UniProtKB-KW"/>
</dbReference>
<evidence type="ECO:0000256" key="2">
    <source>
        <dbReference type="ARBA" id="ARBA00004574"/>
    </source>
</evidence>
<dbReference type="STRING" id="1658172.A0A1B7NW05"/>
<evidence type="ECO:0000256" key="5">
    <source>
        <dbReference type="ARBA" id="ARBA00012513"/>
    </source>
</evidence>
<evidence type="ECO:0000256" key="17">
    <source>
        <dbReference type="ARBA" id="ARBA00030980"/>
    </source>
</evidence>
<keyword evidence="15" id="KW-0067">ATP-binding</keyword>
<keyword evidence="13" id="KW-0547">Nucleotide-binding</keyword>
<evidence type="ECO:0000256" key="14">
    <source>
        <dbReference type="ARBA" id="ARBA00022777"/>
    </source>
</evidence>
<evidence type="ECO:0000256" key="18">
    <source>
        <dbReference type="ARBA" id="ARBA00033194"/>
    </source>
</evidence>
<gene>
    <name evidence="22" type="ORF">ACJ72_04720</name>
</gene>
<comment type="catalytic activity">
    <reaction evidence="20">
        <text>L-seryl-[protein] + ATP = O-phospho-L-seryl-[protein] + ADP + H(+)</text>
        <dbReference type="Rhea" id="RHEA:17989"/>
        <dbReference type="Rhea" id="RHEA-COMP:9863"/>
        <dbReference type="Rhea" id="RHEA-COMP:11604"/>
        <dbReference type="ChEBI" id="CHEBI:15378"/>
        <dbReference type="ChEBI" id="CHEBI:29999"/>
        <dbReference type="ChEBI" id="CHEBI:30616"/>
        <dbReference type="ChEBI" id="CHEBI:83421"/>
        <dbReference type="ChEBI" id="CHEBI:456216"/>
        <dbReference type="EC" id="2.7.11.1"/>
    </reaction>
</comment>
<dbReference type="GO" id="GO:0070525">
    <property type="term" value="P:tRNA threonylcarbamoyladenosine metabolic process"/>
    <property type="evidence" value="ECO:0007669"/>
    <property type="project" value="TreeGrafter"/>
</dbReference>
<keyword evidence="9" id="KW-0963">Cytoplasm</keyword>
<evidence type="ECO:0000313" key="23">
    <source>
        <dbReference type="Proteomes" id="UP000091918"/>
    </source>
</evidence>
<dbReference type="PROSITE" id="PS50011">
    <property type="entry name" value="PROTEIN_KINASE_DOM"/>
    <property type="match status" value="1"/>
</dbReference>
<evidence type="ECO:0000256" key="9">
    <source>
        <dbReference type="ARBA" id="ARBA00022490"/>
    </source>
</evidence>